<organism evidence="3 6">
    <name type="scientific">Saccharopolyspora kobensis</name>
    <dbReference type="NCBI Taxonomy" id="146035"/>
    <lineage>
        <taxon>Bacteria</taxon>
        <taxon>Bacillati</taxon>
        <taxon>Actinomycetota</taxon>
        <taxon>Actinomycetes</taxon>
        <taxon>Pseudonocardiales</taxon>
        <taxon>Pseudonocardiaceae</taxon>
        <taxon>Saccharopolyspora</taxon>
    </lineage>
</organism>
<dbReference type="RefSeq" id="WP_093346068.1">
    <property type="nucleotide sequence ID" value="NZ_FNVB01000002.1"/>
</dbReference>
<reference evidence="3" key="1">
    <citation type="submission" date="2016-10" db="EMBL/GenBank/DDBJ databases">
        <authorList>
            <person name="de Groot N.N."/>
        </authorList>
    </citation>
    <scope>NUCLEOTIDE SEQUENCE [LARGE SCALE GENOMIC DNA]</scope>
    <source>
        <strain evidence="3">ATCC 20501</strain>
    </source>
</reference>
<keyword evidence="5" id="KW-1185">Reference proteome</keyword>
<sequence>MTYPPQQPGPGGWGQQQPTGNGFPPPGTPETPQQQPAFYGNQHTGWGQQGPDQPQQAPMPPQWGSEFGPGSWLQEPNGFADVEPPQQKKSKLPLILGIVGALVVLAGAAVGVYFWLSSGPGDPKPVAQELVTKVNNHDFKSVRGLLCESNKAELNQALDQLEQWKFKVELGQVTERDDTATAKLTGTYVADGKSHPVDQTMGLKVEDGTWKVCQLDQ</sequence>
<reference evidence="5 6" key="2">
    <citation type="submission" date="2016-10" db="EMBL/GenBank/DDBJ databases">
        <authorList>
            <person name="Varghese N."/>
            <person name="Submissions S."/>
        </authorList>
    </citation>
    <scope>NUCLEOTIDE SEQUENCE [LARGE SCALE GENOMIC DNA]</scope>
    <source>
        <strain evidence="6">ATCC 20501</strain>
        <strain evidence="4 5">CGMCC 4.3529</strain>
    </source>
</reference>
<keyword evidence="2" id="KW-0812">Transmembrane</keyword>
<protein>
    <recommendedName>
        <fullName evidence="7">DUF4878 domain-containing protein</fullName>
    </recommendedName>
</protein>
<evidence type="ECO:0000313" key="5">
    <source>
        <dbReference type="Proteomes" id="UP000199690"/>
    </source>
</evidence>
<feature type="transmembrane region" description="Helical" evidence="2">
    <location>
        <begin position="94"/>
        <end position="116"/>
    </location>
</feature>
<accession>A0A1H5TIW7</accession>
<accession>A0A1I1JBQ3</accession>
<dbReference type="Proteomes" id="UP000199690">
    <property type="component" value="Unassembled WGS sequence"/>
</dbReference>
<keyword evidence="2" id="KW-1133">Transmembrane helix</keyword>
<dbReference type="EMBL" id="FOME01000001">
    <property type="protein sequence ID" value="SFC45805.1"/>
    <property type="molecule type" value="Genomic_DNA"/>
</dbReference>
<dbReference type="EMBL" id="FNVB01000002">
    <property type="protein sequence ID" value="SEF62822.1"/>
    <property type="molecule type" value="Genomic_DNA"/>
</dbReference>
<name>A0A1H5TIW7_9PSEU</name>
<evidence type="ECO:0008006" key="7">
    <source>
        <dbReference type="Google" id="ProtNLM"/>
    </source>
</evidence>
<proteinExistence type="predicted"/>
<feature type="compositionally biased region" description="Low complexity" evidence="1">
    <location>
        <begin position="45"/>
        <end position="56"/>
    </location>
</feature>
<feature type="region of interest" description="Disordered" evidence="1">
    <location>
        <begin position="1"/>
        <end position="85"/>
    </location>
</feature>
<dbReference type="SMR" id="A0A1H5TIW7"/>
<evidence type="ECO:0000313" key="4">
    <source>
        <dbReference type="EMBL" id="SFC45805.1"/>
    </source>
</evidence>
<dbReference type="AlphaFoldDB" id="A0A1H5TIW7"/>
<evidence type="ECO:0000313" key="6">
    <source>
        <dbReference type="Proteomes" id="UP000236729"/>
    </source>
</evidence>
<evidence type="ECO:0000256" key="1">
    <source>
        <dbReference type="SAM" id="MobiDB-lite"/>
    </source>
</evidence>
<evidence type="ECO:0000256" key="2">
    <source>
        <dbReference type="SAM" id="Phobius"/>
    </source>
</evidence>
<dbReference type="Proteomes" id="UP000236729">
    <property type="component" value="Unassembled WGS sequence"/>
</dbReference>
<gene>
    <name evidence="3" type="ORF">SAMN02982929_00243</name>
    <name evidence="4" type="ORF">SAMN05216506_101789</name>
</gene>
<evidence type="ECO:0000313" key="3">
    <source>
        <dbReference type="EMBL" id="SEF62822.1"/>
    </source>
</evidence>
<keyword evidence="2" id="KW-0472">Membrane</keyword>